<protein>
    <submittedName>
        <fullName evidence="4">VCBS repeat protein</fullName>
    </submittedName>
</protein>
<dbReference type="InterPro" id="IPR013517">
    <property type="entry name" value="FG-GAP"/>
</dbReference>
<dbReference type="SUPFAM" id="SSF55486">
    <property type="entry name" value="Metalloproteases ('zincins'), catalytic domain"/>
    <property type="match status" value="1"/>
</dbReference>
<dbReference type="RefSeq" id="WP_245900906.1">
    <property type="nucleotide sequence ID" value="NZ_QJSX01000007.1"/>
</dbReference>
<evidence type="ECO:0000313" key="4">
    <source>
        <dbReference type="EMBL" id="PYE53910.1"/>
    </source>
</evidence>
<dbReference type="InterPro" id="IPR024079">
    <property type="entry name" value="MetalloPept_cat_dom_sf"/>
</dbReference>
<organism evidence="4 5">
    <name type="scientific">Deinococcus yavapaiensis KR-236</name>
    <dbReference type="NCBI Taxonomy" id="694435"/>
    <lineage>
        <taxon>Bacteria</taxon>
        <taxon>Thermotogati</taxon>
        <taxon>Deinococcota</taxon>
        <taxon>Deinococci</taxon>
        <taxon>Deinococcales</taxon>
        <taxon>Deinococcaceae</taxon>
        <taxon>Deinococcus</taxon>
    </lineage>
</organism>
<accession>A0A318SC67</accession>
<feature type="region of interest" description="Disordered" evidence="2">
    <location>
        <begin position="165"/>
        <end position="193"/>
    </location>
</feature>
<dbReference type="Pfam" id="PF13517">
    <property type="entry name" value="FG-GAP_3"/>
    <property type="match status" value="1"/>
</dbReference>
<comment type="caution">
    <text evidence="4">The sequence shown here is derived from an EMBL/GenBank/DDBJ whole genome shotgun (WGS) entry which is preliminary data.</text>
</comment>
<dbReference type="Proteomes" id="UP000248326">
    <property type="component" value="Unassembled WGS sequence"/>
</dbReference>
<dbReference type="InterPro" id="IPR041910">
    <property type="entry name" value="Alpha_h_PorB/PorC"/>
</dbReference>
<dbReference type="Gene3D" id="1.10.10.1280">
    <property type="entry name" value="Alpha-helical porin B/porin C"/>
    <property type="match status" value="5"/>
</dbReference>
<dbReference type="InterPro" id="IPR028994">
    <property type="entry name" value="Integrin_alpha_N"/>
</dbReference>
<dbReference type="Gene3D" id="3.40.390.10">
    <property type="entry name" value="Collagenase (Catalytic Domain)"/>
    <property type="match status" value="1"/>
</dbReference>
<gene>
    <name evidence="4" type="ORF">DES52_107168</name>
</gene>
<evidence type="ECO:0000256" key="3">
    <source>
        <dbReference type="SAM" id="SignalP"/>
    </source>
</evidence>
<name>A0A318SC67_9DEIO</name>
<keyword evidence="1 3" id="KW-0732">Signal</keyword>
<dbReference type="PANTHER" id="PTHR46580">
    <property type="entry name" value="SENSOR KINASE-RELATED"/>
    <property type="match status" value="1"/>
</dbReference>
<dbReference type="EMBL" id="QJSX01000007">
    <property type="protein sequence ID" value="PYE53910.1"/>
    <property type="molecule type" value="Genomic_DNA"/>
</dbReference>
<feature type="signal peptide" evidence="3">
    <location>
        <begin position="1"/>
        <end position="22"/>
    </location>
</feature>
<proteinExistence type="predicted"/>
<dbReference type="GO" id="GO:0008237">
    <property type="term" value="F:metallopeptidase activity"/>
    <property type="evidence" value="ECO:0007669"/>
    <property type="project" value="InterPro"/>
</dbReference>
<evidence type="ECO:0000313" key="5">
    <source>
        <dbReference type="Proteomes" id="UP000248326"/>
    </source>
</evidence>
<evidence type="ECO:0000256" key="1">
    <source>
        <dbReference type="ARBA" id="ARBA00022729"/>
    </source>
</evidence>
<keyword evidence="5" id="KW-1185">Reference proteome</keyword>
<reference evidence="4 5" key="1">
    <citation type="submission" date="2018-06" db="EMBL/GenBank/DDBJ databases">
        <title>Genomic Encyclopedia of Type Strains, Phase IV (KMG-IV): sequencing the most valuable type-strain genomes for metagenomic binning, comparative biology and taxonomic classification.</title>
        <authorList>
            <person name="Goeker M."/>
        </authorList>
    </citation>
    <scope>NUCLEOTIDE SEQUENCE [LARGE SCALE GENOMIC DNA]</scope>
    <source>
        <strain evidence="4 5">DSM 18048</strain>
    </source>
</reference>
<feature type="chain" id="PRO_5016355385" evidence="3">
    <location>
        <begin position="23"/>
        <end position="567"/>
    </location>
</feature>
<dbReference type="SUPFAM" id="SSF69318">
    <property type="entry name" value="Integrin alpha N-terminal domain"/>
    <property type="match status" value="1"/>
</dbReference>
<evidence type="ECO:0000256" key="2">
    <source>
        <dbReference type="SAM" id="MobiDB-lite"/>
    </source>
</evidence>
<dbReference type="AlphaFoldDB" id="A0A318SC67"/>
<sequence>MNRSTSLKSSLIVLLCAGLASAQERVGSHSQPLTVKNVRLWTQNGNTVPVCWETPGYAREKAIVQAAVISTWQWHAKVNFTGWGACPTGGIGGSATVKQVRVRITAQGTANAGAGGSARLGMDALSSANDNDPGVSLSFNPDGSANRGRVEYVGVHEFGHVLGFVHEQDTPGNPEGPARCASPGNEPNSTSLTAYDRDSIMNYCNRDGNMTGNLTDIDIQGVQAVYGVRFPNLAARNTCASALTRQTASVAWAWNDGSNQASIALFPSSGTKFTDRAVLSSRDGGWGDSVKWFAGDFNADGKSDIGAAWNNGGHATLTMRLSTGSALRQAHWLIEAGGWIDTTIYLPGDFNGDGKTDVAGVWNNAGKVSIAVFLSDGQKFTGWTQWSDRDGGWAETVKWFAGDFDGDGKSDIGAAWNNGGRTTLTVRASTGRSFVAAHWLTDAGRWTDTAAFVAGDFNGDGRADVARLWNDLGNNSTDVTLSNGRAFQGASAWSTRDGGWIQGAAVKWIAGDFNGDGKTDIGAAWNDQQLNTLTIRASTGSSFAPAHWAVRAGGWRDSAAWCAGHFQ</sequence>